<accession>A0A136A5R3</accession>
<evidence type="ECO:0000313" key="3">
    <source>
        <dbReference type="Proteomes" id="UP000070299"/>
    </source>
</evidence>
<feature type="chain" id="PRO_5007469575" description="Pullulanase" evidence="1">
    <location>
        <begin position="19"/>
        <end position="146"/>
    </location>
</feature>
<proteinExistence type="predicted"/>
<evidence type="ECO:0000256" key="1">
    <source>
        <dbReference type="SAM" id="SignalP"/>
    </source>
</evidence>
<organism evidence="2 3">
    <name type="scientific">Paraglaciecola hydrolytica</name>
    <dbReference type="NCBI Taxonomy" id="1799789"/>
    <lineage>
        <taxon>Bacteria</taxon>
        <taxon>Pseudomonadati</taxon>
        <taxon>Pseudomonadota</taxon>
        <taxon>Gammaproteobacteria</taxon>
        <taxon>Alteromonadales</taxon>
        <taxon>Alteromonadaceae</taxon>
        <taxon>Paraglaciecola</taxon>
    </lineage>
</organism>
<sequence length="146" mass="16730">MKRLVTTILISFAVSGCATNVIPTFNTSPDYSKLYLRGVFNWWEADEKYRLVQIEDNLFVTQIRLTADGQPYDFKFADANWSPELNCGYADESDDQIVTVNMFVRANCERTNEHFKFTPQETGLYQFSINFAGFGSPKVLIKLVTN</sequence>
<feature type="signal peptide" evidence="1">
    <location>
        <begin position="1"/>
        <end position="18"/>
    </location>
</feature>
<dbReference type="AlphaFoldDB" id="A0A136A5R3"/>
<protein>
    <recommendedName>
        <fullName evidence="4">Pullulanase</fullName>
    </recommendedName>
</protein>
<dbReference type="OrthoDB" id="6196650at2"/>
<reference evidence="3" key="1">
    <citation type="submission" date="2016-02" db="EMBL/GenBank/DDBJ databases">
        <authorList>
            <person name="Schultz-Johansen M."/>
            <person name="Glaring M.A."/>
            <person name="Bech P.K."/>
            <person name="Stougaard P."/>
        </authorList>
    </citation>
    <scope>NUCLEOTIDE SEQUENCE [LARGE SCALE GENOMIC DNA]</scope>
    <source>
        <strain evidence="3">S66</strain>
    </source>
</reference>
<comment type="caution">
    <text evidence="2">The sequence shown here is derived from an EMBL/GenBank/DDBJ whole genome shotgun (WGS) entry which is preliminary data.</text>
</comment>
<name>A0A136A5R3_9ALTE</name>
<dbReference type="STRING" id="1799789.AX660_08445"/>
<dbReference type="EMBL" id="LSNE01000003">
    <property type="protein sequence ID" value="KXI30544.1"/>
    <property type="molecule type" value="Genomic_DNA"/>
</dbReference>
<keyword evidence="3" id="KW-1185">Reference proteome</keyword>
<dbReference type="Proteomes" id="UP000070299">
    <property type="component" value="Unassembled WGS sequence"/>
</dbReference>
<keyword evidence="1" id="KW-0732">Signal</keyword>
<dbReference type="PROSITE" id="PS51257">
    <property type="entry name" value="PROKAR_LIPOPROTEIN"/>
    <property type="match status" value="1"/>
</dbReference>
<evidence type="ECO:0008006" key="4">
    <source>
        <dbReference type="Google" id="ProtNLM"/>
    </source>
</evidence>
<dbReference type="Gene3D" id="2.60.40.3620">
    <property type="match status" value="1"/>
</dbReference>
<gene>
    <name evidence="2" type="ORF">AX660_08445</name>
</gene>
<evidence type="ECO:0000313" key="2">
    <source>
        <dbReference type="EMBL" id="KXI30544.1"/>
    </source>
</evidence>